<feature type="transmembrane region" description="Helical" evidence="5">
    <location>
        <begin position="346"/>
        <end position="364"/>
    </location>
</feature>
<feature type="transmembrane region" description="Helical" evidence="5">
    <location>
        <begin position="211"/>
        <end position="229"/>
    </location>
</feature>
<evidence type="ECO:0000259" key="6">
    <source>
        <dbReference type="Pfam" id="PF01699"/>
    </source>
</evidence>
<dbReference type="GO" id="GO:0016020">
    <property type="term" value="C:membrane"/>
    <property type="evidence" value="ECO:0007669"/>
    <property type="project" value="UniProtKB-SubCell"/>
</dbReference>
<dbReference type="GO" id="GO:0055085">
    <property type="term" value="P:transmembrane transport"/>
    <property type="evidence" value="ECO:0007669"/>
    <property type="project" value="InterPro"/>
</dbReference>
<feature type="transmembrane region" description="Helical" evidence="5">
    <location>
        <begin position="162"/>
        <end position="179"/>
    </location>
</feature>
<reference evidence="7" key="1">
    <citation type="submission" date="2022-03" db="EMBL/GenBank/DDBJ databases">
        <title>Bacterial whole genome sequence for Hymenobacter sp. DH14.</title>
        <authorList>
            <person name="Le V."/>
        </authorList>
    </citation>
    <scope>NUCLEOTIDE SEQUENCE</scope>
    <source>
        <strain evidence="7">DH14</strain>
    </source>
</reference>
<keyword evidence="2 5" id="KW-0812">Transmembrane</keyword>
<feature type="transmembrane region" description="Helical" evidence="5">
    <location>
        <begin position="249"/>
        <end position="271"/>
    </location>
</feature>
<dbReference type="Pfam" id="PF01699">
    <property type="entry name" value="Na_Ca_ex"/>
    <property type="match status" value="2"/>
</dbReference>
<keyword evidence="8" id="KW-1185">Reference proteome</keyword>
<evidence type="ECO:0000313" key="7">
    <source>
        <dbReference type="EMBL" id="MCI1189796.1"/>
    </source>
</evidence>
<proteinExistence type="predicted"/>
<comment type="caution">
    <text evidence="7">The sequence shown here is derived from an EMBL/GenBank/DDBJ whole genome shotgun (WGS) entry which is preliminary data.</text>
</comment>
<accession>A0A9X1VJ55</accession>
<keyword evidence="3 5" id="KW-1133">Transmembrane helix</keyword>
<dbReference type="AlphaFoldDB" id="A0A9X1VJ55"/>
<feature type="transmembrane region" description="Helical" evidence="5">
    <location>
        <begin position="34"/>
        <end position="51"/>
    </location>
</feature>
<dbReference type="Proteomes" id="UP001139193">
    <property type="component" value="Unassembled WGS sequence"/>
</dbReference>
<keyword evidence="4 5" id="KW-0472">Membrane</keyword>
<feature type="transmembrane region" description="Helical" evidence="5">
    <location>
        <begin position="370"/>
        <end position="391"/>
    </location>
</feature>
<dbReference type="InterPro" id="IPR044880">
    <property type="entry name" value="NCX_ion-bd_dom_sf"/>
</dbReference>
<feature type="transmembrane region" description="Helical" evidence="5">
    <location>
        <begin position="63"/>
        <end position="85"/>
    </location>
</feature>
<protein>
    <submittedName>
        <fullName evidence="7">Sodium:proton exchanger</fullName>
    </submittedName>
</protein>
<feature type="transmembrane region" description="Helical" evidence="5">
    <location>
        <begin position="137"/>
        <end position="156"/>
    </location>
</feature>
<evidence type="ECO:0000256" key="3">
    <source>
        <dbReference type="ARBA" id="ARBA00022989"/>
    </source>
</evidence>
<evidence type="ECO:0000313" key="8">
    <source>
        <dbReference type="Proteomes" id="UP001139193"/>
    </source>
</evidence>
<dbReference type="Gene3D" id="1.20.1420.30">
    <property type="entry name" value="NCX, central ion-binding region"/>
    <property type="match status" value="1"/>
</dbReference>
<feature type="domain" description="Sodium/calcium exchanger membrane region" evidence="6">
    <location>
        <begin position="217"/>
        <end position="354"/>
    </location>
</feature>
<evidence type="ECO:0000256" key="1">
    <source>
        <dbReference type="ARBA" id="ARBA00004141"/>
    </source>
</evidence>
<evidence type="ECO:0000256" key="2">
    <source>
        <dbReference type="ARBA" id="ARBA00022692"/>
    </source>
</evidence>
<feature type="transmembrane region" description="Helical" evidence="5">
    <location>
        <begin position="105"/>
        <end position="125"/>
    </location>
</feature>
<gene>
    <name evidence="7" type="ORF">MON38_20430</name>
</gene>
<feature type="transmembrane region" description="Helical" evidence="5">
    <location>
        <begin position="291"/>
        <end position="310"/>
    </location>
</feature>
<organism evidence="7 8">
    <name type="scientific">Hymenobacter cyanobacteriorum</name>
    <dbReference type="NCBI Taxonomy" id="2926463"/>
    <lineage>
        <taxon>Bacteria</taxon>
        <taxon>Pseudomonadati</taxon>
        <taxon>Bacteroidota</taxon>
        <taxon>Cytophagia</taxon>
        <taxon>Cytophagales</taxon>
        <taxon>Hymenobacteraceae</taxon>
        <taxon>Hymenobacter</taxon>
    </lineage>
</organism>
<dbReference type="RefSeq" id="WP_241938008.1">
    <property type="nucleotide sequence ID" value="NZ_JALBGC010000006.1"/>
</dbReference>
<comment type="subcellular location">
    <subcellularLocation>
        <location evidence="1">Membrane</location>
        <topology evidence="1">Multi-pass membrane protein</topology>
    </subcellularLocation>
</comment>
<evidence type="ECO:0000256" key="4">
    <source>
        <dbReference type="ARBA" id="ARBA00023136"/>
    </source>
</evidence>
<feature type="domain" description="Sodium/calcium exchanger membrane region" evidence="6">
    <location>
        <begin position="36"/>
        <end position="177"/>
    </location>
</feature>
<sequence length="426" mass="46177">MRKFIFFVALAVFATLPGFYLRLTGTHVAPGLEAAIFFVAILAAGFLLSWGAEAAEQHVSQGLIIGVLALVTVLPEYAVDLYYTYQAGLHPGSAYAGFAAANMTGANRLLIGVAWPLVAGIYWWRSRRQVVELHRDNSAEIAYLTLASLYAFVIVLKNRIDLVDFVVLVAIFAAYLWRLGKLPKTQGEAEEEPEEVGPAAAVATLSTGWQWAVMGGLTLLAVTVVVAAAEPFAEALLASGRAWGVSQFLLVQWVAPLASETPGVVLVVLFVLNLRPKAALSTLVSDKINQWTLLVGMIPLAYALGAGRVLHFELDARQHEEFFLTAAQSLFAVALLLRLQLKLRSAGLLLGLFSGQFALAWVLQRNEVRTMQVLTLVGWVYLALAAGLFWWSRARLGEHLRVGLLARAPRSAPAEGPGPVAPRALR</sequence>
<dbReference type="EMBL" id="JALBGC010000006">
    <property type="protein sequence ID" value="MCI1189796.1"/>
    <property type="molecule type" value="Genomic_DNA"/>
</dbReference>
<dbReference type="InterPro" id="IPR004837">
    <property type="entry name" value="NaCa_Exmemb"/>
</dbReference>
<feature type="transmembrane region" description="Helical" evidence="5">
    <location>
        <begin position="322"/>
        <end position="339"/>
    </location>
</feature>
<evidence type="ECO:0000256" key="5">
    <source>
        <dbReference type="SAM" id="Phobius"/>
    </source>
</evidence>
<name>A0A9X1VJ55_9BACT</name>